<keyword evidence="1" id="KW-0732">Signal</keyword>
<dbReference type="InterPro" id="IPR036397">
    <property type="entry name" value="RNaseH_sf"/>
</dbReference>
<reference evidence="3" key="1">
    <citation type="submission" date="2014-06" db="EMBL/GenBank/DDBJ databases">
        <authorList>
            <person name="Ju J."/>
            <person name="Zhang J."/>
        </authorList>
    </citation>
    <scope>NUCLEOTIDE SEQUENCE</scope>
    <source>
        <strain evidence="3">SscI8</strain>
    </source>
</reference>
<evidence type="ECO:0000256" key="1">
    <source>
        <dbReference type="SAM" id="SignalP"/>
    </source>
</evidence>
<feature type="domain" description="Tc1-like transposase DDE" evidence="2">
    <location>
        <begin position="15"/>
        <end position="116"/>
    </location>
</feature>
<name>A0A127Z868_9BASI</name>
<sequence>MIWGCMTWAGLGLIVFVDGKMTSESYCKLLEEALPGSILKWKSIQQIPPKRRMLFMQDNASPHCANNTKEYRCEVGWNVLPWPAMSPDLNPIEHVWQQLKKWLDMQKHSIRNKEELVVTIIAF</sequence>
<organism evidence="3">
    <name type="scientific">Sporisorium scitamineum</name>
    <dbReference type="NCBI Taxonomy" id="49012"/>
    <lineage>
        <taxon>Eukaryota</taxon>
        <taxon>Fungi</taxon>
        <taxon>Dikarya</taxon>
        <taxon>Basidiomycota</taxon>
        <taxon>Ustilaginomycotina</taxon>
        <taxon>Ustilaginomycetes</taxon>
        <taxon>Ustilaginales</taxon>
        <taxon>Ustilaginaceae</taxon>
        <taxon>Sporisorium</taxon>
    </lineage>
</organism>
<dbReference type="GO" id="GO:0003676">
    <property type="term" value="F:nucleic acid binding"/>
    <property type="evidence" value="ECO:0007669"/>
    <property type="project" value="InterPro"/>
</dbReference>
<evidence type="ECO:0000259" key="2">
    <source>
        <dbReference type="Pfam" id="PF13358"/>
    </source>
</evidence>
<accession>A0A127Z868</accession>
<gene>
    <name evidence="3" type="ORF">SPSC_03172</name>
</gene>
<feature type="signal peptide" evidence="1">
    <location>
        <begin position="1"/>
        <end position="19"/>
    </location>
</feature>
<protein>
    <submittedName>
        <fullName evidence="3">Related to transposase</fullName>
    </submittedName>
</protein>
<feature type="chain" id="PRO_5007281176" evidence="1">
    <location>
        <begin position="20"/>
        <end position="123"/>
    </location>
</feature>
<dbReference type="EMBL" id="LK056665">
    <property type="protein sequence ID" value="CDS82353.1"/>
    <property type="molecule type" value="Genomic_DNA"/>
</dbReference>
<proteinExistence type="predicted"/>
<dbReference type="Gene3D" id="3.30.420.10">
    <property type="entry name" value="Ribonuclease H-like superfamily/Ribonuclease H"/>
    <property type="match status" value="1"/>
</dbReference>
<dbReference type="Pfam" id="PF13358">
    <property type="entry name" value="DDE_3"/>
    <property type="match status" value="1"/>
</dbReference>
<dbReference type="OrthoDB" id="2553902at2759"/>
<evidence type="ECO:0000313" key="3">
    <source>
        <dbReference type="EMBL" id="CDS82353.1"/>
    </source>
</evidence>
<dbReference type="AlphaFoldDB" id="A0A127Z868"/>
<dbReference type="InterPro" id="IPR038717">
    <property type="entry name" value="Tc1-like_DDE_dom"/>
</dbReference>